<evidence type="ECO:0000313" key="2">
    <source>
        <dbReference type="EMBL" id="KAL1845267.1"/>
    </source>
</evidence>
<feature type="compositionally biased region" description="Low complexity" evidence="1">
    <location>
        <begin position="42"/>
        <end position="70"/>
    </location>
</feature>
<comment type="caution">
    <text evidence="2">The sequence shown here is derived from an EMBL/GenBank/DDBJ whole genome shotgun (WGS) entry which is preliminary data.</text>
</comment>
<feature type="region of interest" description="Disordered" evidence="1">
    <location>
        <begin position="157"/>
        <end position="235"/>
    </location>
</feature>
<feature type="region of interest" description="Disordered" evidence="1">
    <location>
        <begin position="15"/>
        <end position="92"/>
    </location>
</feature>
<dbReference type="Proteomes" id="UP001586593">
    <property type="component" value="Unassembled WGS sequence"/>
</dbReference>
<dbReference type="EMBL" id="JAZHXJ010001169">
    <property type="protein sequence ID" value="KAL1845267.1"/>
    <property type="molecule type" value="Genomic_DNA"/>
</dbReference>
<accession>A0ABR3VUB3</accession>
<name>A0ABR3VUB3_9PEZI</name>
<keyword evidence="3" id="KW-1185">Reference proteome</keyword>
<feature type="compositionally biased region" description="Acidic residues" evidence="1">
    <location>
        <begin position="82"/>
        <end position="91"/>
    </location>
</feature>
<sequence length="319" mass="32587">MCIGAFDGVVRRVVKRGRPRKNRPDLDERRDKRERTRRKNRASTAAAAASESTSPSSSSSGHSGYEDSSAGNSPATAHELDGLLDDDDDQQFCDMMDVGGMDMPPATTVTMNPTDLSVSCAPMPTLEGGAAMSPAEVLTVISPEQIHSPGALSHYSHVSHASIGGPPPAEGDLRGGDLHDQPTLPGSPAKSVASHYTHQPGTPPELSASSSPPPTGTTSRFFDADPHSSGLSGSSLALGSVGASCGGGSMGSGAGGGGGGEGGGGGMGGMTLEEEMLLFANEGGLVQLDRDLMLGSKFDDEYDPVTMFTNSDDVFFGSA</sequence>
<protein>
    <submittedName>
        <fullName evidence="2">Uncharacterized protein</fullName>
    </submittedName>
</protein>
<gene>
    <name evidence="2" type="ORF">VTK73DRAFT_774</name>
</gene>
<organism evidence="2 3">
    <name type="scientific">Phialemonium thermophilum</name>
    <dbReference type="NCBI Taxonomy" id="223376"/>
    <lineage>
        <taxon>Eukaryota</taxon>
        <taxon>Fungi</taxon>
        <taxon>Dikarya</taxon>
        <taxon>Ascomycota</taxon>
        <taxon>Pezizomycotina</taxon>
        <taxon>Sordariomycetes</taxon>
        <taxon>Sordariomycetidae</taxon>
        <taxon>Cephalothecales</taxon>
        <taxon>Cephalothecaceae</taxon>
        <taxon>Phialemonium</taxon>
    </lineage>
</organism>
<feature type="compositionally biased region" description="Basic and acidic residues" evidence="1">
    <location>
        <begin position="171"/>
        <end position="180"/>
    </location>
</feature>
<evidence type="ECO:0000256" key="1">
    <source>
        <dbReference type="SAM" id="MobiDB-lite"/>
    </source>
</evidence>
<feature type="compositionally biased region" description="Basic and acidic residues" evidence="1">
    <location>
        <begin position="22"/>
        <end position="34"/>
    </location>
</feature>
<reference evidence="2 3" key="1">
    <citation type="journal article" date="2024" name="Commun. Biol.">
        <title>Comparative genomic analysis of thermophilic fungi reveals convergent evolutionary adaptations and gene losses.</title>
        <authorList>
            <person name="Steindorff A.S."/>
            <person name="Aguilar-Pontes M.V."/>
            <person name="Robinson A.J."/>
            <person name="Andreopoulos B."/>
            <person name="LaButti K."/>
            <person name="Kuo A."/>
            <person name="Mondo S."/>
            <person name="Riley R."/>
            <person name="Otillar R."/>
            <person name="Haridas S."/>
            <person name="Lipzen A."/>
            <person name="Grimwood J."/>
            <person name="Schmutz J."/>
            <person name="Clum A."/>
            <person name="Reid I.D."/>
            <person name="Moisan M.C."/>
            <person name="Butler G."/>
            <person name="Nguyen T.T.M."/>
            <person name="Dewar K."/>
            <person name="Conant G."/>
            <person name="Drula E."/>
            <person name="Henrissat B."/>
            <person name="Hansel C."/>
            <person name="Singer S."/>
            <person name="Hutchinson M.I."/>
            <person name="de Vries R.P."/>
            <person name="Natvig D.O."/>
            <person name="Powell A.J."/>
            <person name="Tsang A."/>
            <person name="Grigoriev I.V."/>
        </authorList>
    </citation>
    <scope>NUCLEOTIDE SEQUENCE [LARGE SCALE GENOMIC DNA]</scope>
    <source>
        <strain evidence="2 3">ATCC 24622</strain>
    </source>
</reference>
<evidence type="ECO:0000313" key="3">
    <source>
        <dbReference type="Proteomes" id="UP001586593"/>
    </source>
</evidence>
<proteinExistence type="predicted"/>